<dbReference type="GO" id="GO:0002161">
    <property type="term" value="F:aminoacyl-tRNA deacylase activity"/>
    <property type="evidence" value="ECO:0007669"/>
    <property type="project" value="InterPro"/>
</dbReference>
<dbReference type="InterPro" id="IPR036754">
    <property type="entry name" value="YbaK/aa-tRNA-synt-asso_dom_sf"/>
</dbReference>
<dbReference type="EMBL" id="JABJNZ010000062">
    <property type="protein sequence ID" value="MBT4870860.1"/>
    <property type="molecule type" value="Genomic_DNA"/>
</dbReference>
<evidence type="ECO:0000313" key="3">
    <source>
        <dbReference type="Proteomes" id="UP000722459"/>
    </source>
</evidence>
<reference evidence="2" key="1">
    <citation type="journal article" date="2021" name="ISME J.">
        <title>Mercury methylation by metabolically versatile and cosmopolitan marine bacteria.</title>
        <authorList>
            <person name="Lin H."/>
            <person name="Ascher D.B."/>
            <person name="Myung Y."/>
            <person name="Lamborg C.H."/>
            <person name="Hallam S.J."/>
            <person name="Gionfriddo C.M."/>
            <person name="Holt K.E."/>
            <person name="Moreau J.W."/>
        </authorList>
    </citation>
    <scope>NUCLEOTIDE SEQUENCE</scope>
    <source>
        <strain evidence="2">SI075_bin30</strain>
    </source>
</reference>
<protein>
    <recommendedName>
        <fullName evidence="1">YbaK/aminoacyl-tRNA synthetase-associated domain-containing protein</fullName>
    </recommendedName>
</protein>
<name>A0A8T5GGC1_9ARCH</name>
<dbReference type="AlphaFoldDB" id="A0A8T5GGC1"/>
<dbReference type="Proteomes" id="UP000722459">
    <property type="component" value="Unassembled WGS sequence"/>
</dbReference>
<dbReference type="Pfam" id="PF04073">
    <property type="entry name" value="tRNA_edit"/>
    <property type="match status" value="1"/>
</dbReference>
<accession>A0A8T5GGC1</accession>
<proteinExistence type="predicted"/>
<feature type="domain" description="YbaK/aminoacyl-tRNA synthetase-associated" evidence="1">
    <location>
        <begin position="28"/>
        <end position="133"/>
    </location>
</feature>
<dbReference type="InterPro" id="IPR007214">
    <property type="entry name" value="YbaK/aa-tRNA-synth-assoc-dom"/>
</dbReference>
<evidence type="ECO:0000313" key="2">
    <source>
        <dbReference type="EMBL" id="MBT4870860.1"/>
    </source>
</evidence>
<organism evidence="2 3">
    <name type="scientific">Candidatus Iainarchaeum sp</name>
    <dbReference type="NCBI Taxonomy" id="3101447"/>
    <lineage>
        <taxon>Archaea</taxon>
        <taxon>Candidatus Iainarchaeota</taxon>
        <taxon>Candidatus Iainarchaeia</taxon>
        <taxon>Candidatus Iainarchaeales</taxon>
        <taxon>Candidatus Iainarchaeaceae</taxon>
        <taxon>Candidatus Iainarchaeum</taxon>
    </lineage>
</organism>
<dbReference type="SUPFAM" id="SSF55826">
    <property type="entry name" value="YbaK/ProRS associated domain"/>
    <property type="match status" value="1"/>
</dbReference>
<dbReference type="Gene3D" id="3.90.960.10">
    <property type="entry name" value="YbaK/aminoacyl-tRNA synthetase-associated domain"/>
    <property type="match status" value="1"/>
</dbReference>
<evidence type="ECO:0000259" key="1">
    <source>
        <dbReference type="Pfam" id="PF04073"/>
    </source>
</evidence>
<gene>
    <name evidence="2" type="ORF">HON47_04760</name>
</gene>
<comment type="caution">
    <text evidence="2">The sequence shown here is derived from an EMBL/GenBank/DDBJ whole genome shotgun (WGS) entry which is preliminary data.</text>
</comment>
<sequence>MLEEFIGANNLKAEIISFSTETPVAVILKQKKFVPRTIVQTKLFISAKKDEILTITPFGKEVQIELLEEIIGEDLLESNEEECLKITGYKRGFAPPISIYGVKVIIDPILENLNYIIAPISTKKYLKIPLEEVLSFNEDISFEVLTE</sequence>